<accession>A0A7X3HDE4</accession>
<evidence type="ECO:0000256" key="1">
    <source>
        <dbReference type="SAM" id="SignalP"/>
    </source>
</evidence>
<name>A0A7X3HDE4_9GAMM</name>
<feature type="signal peptide" evidence="1">
    <location>
        <begin position="1"/>
        <end position="18"/>
    </location>
</feature>
<reference evidence="2 3" key="1">
    <citation type="submission" date="2019-12" db="EMBL/GenBank/DDBJ databases">
        <title>Draft genome sequence of Pseudomonas otitidis recovered from a chicken carcass.</title>
        <authorList>
            <person name="Vieira T.R."/>
            <person name="Oliviera E.F.C."/>
            <person name="Silva N.M.V."/>
            <person name="Sambrano G.E."/>
            <person name="Cibulski S.P."/>
            <person name="Cardoso M.R.I."/>
        </authorList>
    </citation>
    <scope>NUCLEOTIDE SEQUENCE [LARGE SCALE GENOMIC DNA]</scope>
    <source>
        <strain evidence="2 3">25_K</strain>
    </source>
</reference>
<dbReference type="AlphaFoldDB" id="A0A7X3HDE4"/>
<protein>
    <submittedName>
        <fullName evidence="2">Uncharacterized protein</fullName>
    </submittedName>
</protein>
<dbReference type="Proteomes" id="UP000461288">
    <property type="component" value="Unassembled WGS sequence"/>
</dbReference>
<dbReference type="InterPro" id="IPR047676">
    <property type="entry name" value="FxLYD_dom"/>
</dbReference>
<proteinExistence type="predicted"/>
<feature type="chain" id="PRO_5030568630" evidence="1">
    <location>
        <begin position="19"/>
        <end position="106"/>
    </location>
</feature>
<keyword evidence="1" id="KW-0732">Signal</keyword>
<evidence type="ECO:0000313" key="2">
    <source>
        <dbReference type="EMBL" id="MWK58726.1"/>
    </source>
</evidence>
<dbReference type="NCBIfam" id="NF038353">
    <property type="entry name" value="FxLYD_dom"/>
    <property type="match status" value="1"/>
</dbReference>
<gene>
    <name evidence="2" type="ORF">GO594_22315</name>
</gene>
<evidence type="ECO:0000313" key="3">
    <source>
        <dbReference type="Proteomes" id="UP000461288"/>
    </source>
</evidence>
<dbReference type="EMBL" id="WTFN01000068">
    <property type="protein sequence ID" value="MWK58726.1"/>
    <property type="molecule type" value="Genomic_DNA"/>
</dbReference>
<comment type="caution">
    <text evidence="2">The sequence shown here is derived from an EMBL/GenBank/DDBJ whole genome shotgun (WGS) entry which is preliminary data.</text>
</comment>
<organism evidence="2 3">
    <name type="scientific">Metapseudomonas otitidis</name>
    <dbReference type="NCBI Taxonomy" id="319939"/>
    <lineage>
        <taxon>Bacteria</taxon>
        <taxon>Pseudomonadati</taxon>
        <taxon>Pseudomonadota</taxon>
        <taxon>Gammaproteobacteria</taxon>
        <taxon>Pseudomonadales</taxon>
        <taxon>Pseudomonadaceae</taxon>
        <taxon>Metapseudomonas</taxon>
    </lineage>
</organism>
<dbReference type="RefSeq" id="WP_160482064.1">
    <property type="nucleotide sequence ID" value="NZ_WTFN01000068.1"/>
</dbReference>
<sequence length="106" mass="11442">MKKVLLVAGLLFSSFSYASGHSDRVQVSGMEVVDNAGIPTVTGLAKNVSDAPIKHLFVKFKLYRNGEVVGNTIDQASDIDPGESYRFKAPALTEFDEAKLSSVDAY</sequence>